<keyword evidence="1 8" id="KW-0547">Nucleotide-binding</keyword>
<evidence type="ECO:0000256" key="6">
    <source>
        <dbReference type="ARBA" id="ARBA00023175"/>
    </source>
</evidence>
<dbReference type="SUPFAM" id="SSF52540">
    <property type="entry name" value="P-loop containing nucleoside triphosphate hydrolases"/>
    <property type="match status" value="1"/>
</dbReference>
<feature type="domain" description="Myosin motor" evidence="9">
    <location>
        <begin position="153"/>
        <end position="382"/>
    </location>
</feature>
<evidence type="ECO:0000256" key="3">
    <source>
        <dbReference type="ARBA" id="ARBA00022860"/>
    </source>
</evidence>
<dbReference type="GO" id="GO:0005524">
    <property type="term" value="F:ATP binding"/>
    <property type="evidence" value="ECO:0007669"/>
    <property type="project" value="UniProtKB-UniRule"/>
</dbReference>
<sequence length="382" mass="43099">MSYVTRLRGFSALSLFSEILKHQTRKQGEKIRGKTRENFFFLRIFVAFILSGKSFKGFKVSAVAWSANRAFLRRSDIPKLGEREREYVLETSPAASVKVALGSYVWVEDTDEAWLDGEVVEANDVEVKVKCETKTVTAKVNAVHPKDPEFPELGVDDMTKLAYLHEPGVLLNLKSRYNANEIYTYTGNILIAVNPFKRLPHLYGNEIMERYKGSDFGDLSPHPFAVADSAYRKMINEGVSQAILVSGESGAGKTESTKMLMQYLAYMGGKAESEGRSVEQQSASTEIQAFCRGHVARLQFKSMRREAASLRIQKQARTYICQTAYKRLCVSAIYVQTGLRAMAARVELQYRMKRRAAIIIQASLKPHFDDSDFSFVLSINNM</sequence>
<dbReference type="PROSITE" id="PS50096">
    <property type="entry name" value="IQ"/>
    <property type="match status" value="1"/>
</dbReference>
<dbReference type="PRINTS" id="PR00193">
    <property type="entry name" value="MYOSINHEAVY"/>
</dbReference>
<dbReference type="Gene3D" id="3.40.850.10">
    <property type="entry name" value="Kinesin motor domain"/>
    <property type="match status" value="1"/>
</dbReference>
<dbReference type="InterPro" id="IPR000048">
    <property type="entry name" value="IQ_motif_EF-hand-BS"/>
</dbReference>
<keyword evidence="4" id="KW-0175">Coiled coil</keyword>
<evidence type="ECO:0000256" key="5">
    <source>
        <dbReference type="ARBA" id="ARBA00023123"/>
    </source>
</evidence>
<dbReference type="AlphaFoldDB" id="A0A8S9IE83"/>
<dbReference type="InterPro" id="IPR004009">
    <property type="entry name" value="SH3_Myosin"/>
</dbReference>
<evidence type="ECO:0000256" key="7">
    <source>
        <dbReference type="ARBA" id="ARBA00023203"/>
    </source>
</evidence>
<keyword evidence="6 8" id="KW-0505">Motor protein</keyword>
<dbReference type="PROSITE" id="PS51844">
    <property type="entry name" value="SH3_LIKE"/>
    <property type="match status" value="1"/>
</dbReference>
<dbReference type="InterPro" id="IPR036961">
    <property type="entry name" value="Kinesin_motor_dom_sf"/>
</dbReference>
<evidence type="ECO:0000256" key="4">
    <source>
        <dbReference type="ARBA" id="ARBA00023054"/>
    </source>
</evidence>
<proteinExistence type="inferred from homology"/>
<dbReference type="SMART" id="SM00242">
    <property type="entry name" value="MYSc"/>
    <property type="match status" value="1"/>
</dbReference>
<dbReference type="EMBL" id="QGKW02001911">
    <property type="protein sequence ID" value="KAF2568300.1"/>
    <property type="molecule type" value="Genomic_DNA"/>
</dbReference>
<dbReference type="PROSITE" id="PS51456">
    <property type="entry name" value="MYOSIN_MOTOR"/>
    <property type="match status" value="1"/>
</dbReference>
<dbReference type="Pfam" id="PF00612">
    <property type="entry name" value="IQ"/>
    <property type="match status" value="1"/>
</dbReference>
<dbReference type="GO" id="GO:0005737">
    <property type="term" value="C:cytoplasm"/>
    <property type="evidence" value="ECO:0007669"/>
    <property type="project" value="TreeGrafter"/>
</dbReference>
<dbReference type="Proteomes" id="UP000712281">
    <property type="component" value="Unassembled WGS sequence"/>
</dbReference>
<evidence type="ECO:0008006" key="13">
    <source>
        <dbReference type="Google" id="ProtNLM"/>
    </source>
</evidence>
<dbReference type="Pfam" id="PF02736">
    <property type="entry name" value="Myosin_N"/>
    <property type="match status" value="1"/>
</dbReference>
<evidence type="ECO:0000313" key="11">
    <source>
        <dbReference type="EMBL" id="KAF2568300.1"/>
    </source>
</evidence>
<evidence type="ECO:0000313" key="12">
    <source>
        <dbReference type="Proteomes" id="UP000712281"/>
    </source>
</evidence>
<dbReference type="InterPro" id="IPR001609">
    <property type="entry name" value="Myosin_head_motor_dom-like"/>
</dbReference>
<dbReference type="GO" id="GO:0007015">
    <property type="term" value="P:actin filament organization"/>
    <property type="evidence" value="ECO:0007669"/>
    <property type="project" value="TreeGrafter"/>
</dbReference>
<dbReference type="GO" id="GO:0016459">
    <property type="term" value="C:myosin complex"/>
    <property type="evidence" value="ECO:0007669"/>
    <property type="project" value="UniProtKB-KW"/>
</dbReference>
<protein>
    <recommendedName>
        <fullName evidence="13">Myosin motor domain-containing protein</fullName>
    </recommendedName>
</protein>
<keyword evidence="7 8" id="KW-0009">Actin-binding</keyword>
<dbReference type="PANTHER" id="PTHR13140">
    <property type="entry name" value="MYOSIN"/>
    <property type="match status" value="1"/>
</dbReference>
<accession>A0A8S9IE83</accession>
<keyword evidence="3" id="KW-0112">Calmodulin-binding</keyword>
<comment type="similarity">
    <text evidence="8">Belongs to the TRAFAC class myosin-kinesin ATPase superfamily. Myosin family.</text>
</comment>
<comment type="caution">
    <text evidence="11">The sequence shown here is derived from an EMBL/GenBank/DDBJ whole genome shotgun (WGS) entry which is preliminary data.</text>
</comment>
<reference evidence="11" key="1">
    <citation type="submission" date="2019-12" db="EMBL/GenBank/DDBJ databases">
        <title>Genome sequencing and annotation of Brassica cretica.</title>
        <authorList>
            <person name="Studholme D.J."/>
            <person name="Sarris P.F."/>
        </authorList>
    </citation>
    <scope>NUCLEOTIDE SEQUENCE</scope>
    <source>
        <strain evidence="11">PFS-001/15</strain>
        <tissue evidence="11">Leaf</tissue>
    </source>
</reference>
<evidence type="ECO:0000259" key="10">
    <source>
        <dbReference type="PROSITE" id="PS51844"/>
    </source>
</evidence>
<dbReference type="GO" id="GO:0005516">
    <property type="term" value="F:calmodulin binding"/>
    <property type="evidence" value="ECO:0007669"/>
    <property type="project" value="UniProtKB-KW"/>
</dbReference>
<evidence type="ECO:0000256" key="8">
    <source>
        <dbReference type="PROSITE-ProRule" id="PRU00782"/>
    </source>
</evidence>
<evidence type="ECO:0000256" key="1">
    <source>
        <dbReference type="ARBA" id="ARBA00022741"/>
    </source>
</evidence>
<evidence type="ECO:0000259" key="9">
    <source>
        <dbReference type="PROSITE" id="PS51456"/>
    </source>
</evidence>
<dbReference type="InterPro" id="IPR027417">
    <property type="entry name" value="P-loop_NTPase"/>
</dbReference>
<dbReference type="Pfam" id="PF00063">
    <property type="entry name" value="Myosin_head"/>
    <property type="match status" value="1"/>
</dbReference>
<dbReference type="GO" id="GO:0000146">
    <property type="term" value="F:microfilament motor activity"/>
    <property type="evidence" value="ECO:0007669"/>
    <property type="project" value="TreeGrafter"/>
</dbReference>
<evidence type="ECO:0000256" key="2">
    <source>
        <dbReference type="ARBA" id="ARBA00022840"/>
    </source>
</evidence>
<name>A0A8S9IE83_BRACR</name>
<dbReference type="SMART" id="SM00015">
    <property type="entry name" value="IQ"/>
    <property type="match status" value="3"/>
</dbReference>
<dbReference type="GO" id="GO:0016020">
    <property type="term" value="C:membrane"/>
    <property type="evidence" value="ECO:0007669"/>
    <property type="project" value="TreeGrafter"/>
</dbReference>
<organism evidence="11 12">
    <name type="scientific">Brassica cretica</name>
    <name type="common">Mustard</name>
    <dbReference type="NCBI Taxonomy" id="69181"/>
    <lineage>
        <taxon>Eukaryota</taxon>
        <taxon>Viridiplantae</taxon>
        <taxon>Streptophyta</taxon>
        <taxon>Embryophyta</taxon>
        <taxon>Tracheophyta</taxon>
        <taxon>Spermatophyta</taxon>
        <taxon>Magnoliopsida</taxon>
        <taxon>eudicotyledons</taxon>
        <taxon>Gunneridae</taxon>
        <taxon>Pentapetalae</taxon>
        <taxon>rosids</taxon>
        <taxon>malvids</taxon>
        <taxon>Brassicales</taxon>
        <taxon>Brassicaceae</taxon>
        <taxon>Brassiceae</taxon>
        <taxon>Brassica</taxon>
    </lineage>
</organism>
<feature type="domain" description="Myosin N-terminal SH3-like" evidence="10">
    <location>
        <begin position="100"/>
        <end position="148"/>
    </location>
</feature>
<dbReference type="GO" id="GO:0051015">
    <property type="term" value="F:actin filament binding"/>
    <property type="evidence" value="ECO:0007669"/>
    <property type="project" value="TreeGrafter"/>
</dbReference>
<dbReference type="PANTHER" id="PTHR13140:SF797">
    <property type="entry name" value="MYOSIN-10"/>
    <property type="match status" value="1"/>
</dbReference>
<gene>
    <name evidence="11" type="ORF">F2Q68_00024546</name>
</gene>
<dbReference type="GO" id="GO:0030048">
    <property type="term" value="P:actin filament-based movement"/>
    <property type="evidence" value="ECO:0007669"/>
    <property type="project" value="UniProtKB-ARBA"/>
</dbReference>
<comment type="caution">
    <text evidence="8">Lacks conserved residue(s) required for the propagation of feature annotation.</text>
</comment>
<keyword evidence="2 8" id="KW-0067">ATP-binding</keyword>
<keyword evidence="5 8" id="KW-0518">Myosin</keyword>
<feature type="binding site" evidence="8">
    <location>
        <begin position="247"/>
        <end position="254"/>
    </location>
    <ligand>
        <name>ATP</name>
        <dbReference type="ChEBI" id="CHEBI:30616"/>
    </ligand>
</feature>